<organism evidence="1 2">
    <name type="scientific">Penicillium subrubescens</name>
    <dbReference type="NCBI Taxonomy" id="1316194"/>
    <lineage>
        <taxon>Eukaryota</taxon>
        <taxon>Fungi</taxon>
        <taxon>Dikarya</taxon>
        <taxon>Ascomycota</taxon>
        <taxon>Pezizomycotina</taxon>
        <taxon>Eurotiomycetes</taxon>
        <taxon>Eurotiomycetidae</taxon>
        <taxon>Eurotiales</taxon>
        <taxon>Aspergillaceae</taxon>
        <taxon>Penicillium</taxon>
    </lineage>
</organism>
<evidence type="ECO:0000313" key="2">
    <source>
        <dbReference type="Proteomes" id="UP000186955"/>
    </source>
</evidence>
<gene>
    <name evidence="1" type="ORF">PENSUB_2879</name>
</gene>
<dbReference type="AlphaFoldDB" id="A0A1Q5UGG2"/>
<accession>A0A1Q5UGG2</accession>
<proteinExistence type="predicted"/>
<dbReference type="Proteomes" id="UP000186955">
    <property type="component" value="Unassembled WGS sequence"/>
</dbReference>
<keyword evidence="2" id="KW-1185">Reference proteome</keyword>
<evidence type="ECO:0000313" key="1">
    <source>
        <dbReference type="EMBL" id="OKP11577.1"/>
    </source>
</evidence>
<name>A0A1Q5UGG2_9EURO</name>
<reference evidence="1 2" key="1">
    <citation type="submission" date="2016-10" db="EMBL/GenBank/DDBJ databases">
        <title>Genome sequence of the ascomycete fungus Penicillium subrubescens.</title>
        <authorList>
            <person name="De Vries R.P."/>
            <person name="Peng M."/>
            <person name="Dilokpimol A."/>
            <person name="Hilden K."/>
            <person name="Makela M.R."/>
            <person name="Grigoriev I."/>
            <person name="Riley R."/>
            <person name="Granchi Z."/>
        </authorList>
    </citation>
    <scope>NUCLEOTIDE SEQUENCE [LARGE SCALE GENOMIC DNA]</scope>
    <source>
        <strain evidence="1 2">CBS 132785</strain>
    </source>
</reference>
<protein>
    <submittedName>
        <fullName evidence="1">Uncharacterized protein</fullName>
    </submittedName>
</protein>
<sequence length="159" mass="17765">MAEANDLSAIQEAKSLFHLSGFQKNQLRDAYIWIALRQHEDGSFVMSKSARDRLVPDWRELLDSKHNAPPPTTLDLRQSGTAMASSHDLPMNLNEIFDRLDNQDAIIKSLSRQVESKYTAIGQLTQCIHAQVASNQHVVAGLRQAERAMEGPLGGCRQQ</sequence>
<dbReference type="EMBL" id="MNBE01000276">
    <property type="protein sequence ID" value="OKP11577.1"/>
    <property type="molecule type" value="Genomic_DNA"/>
</dbReference>
<comment type="caution">
    <text evidence="1">The sequence shown here is derived from an EMBL/GenBank/DDBJ whole genome shotgun (WGS) entry which is preliminary data.</text>
</comment>